<feature type="transmembrane region" description="Helical" evidence="6">
    <location>
        <begin position="421"/>
        <end position="440"/>
    </location>
</feature>
<evidence type="ECO:0000259" key="7">
    <source>
        <dbReference type="Pfam" id="PF03600"/>
    </source>
</evidence>
<feature type="transmembrane region" description="Helical" evidence="6">
    <location>
        <begin position="166"/>
        <end position="186"/>
    </location>
</feature>
<accession>A0A9P0FSZ0</accession>
<dbReference type="EMBL" id="LR824013">
    <property type="protein sequence ID" value="CAH0579074.1"/>
    <property type="molecule type" value="Genomic_DNA"/>
</dbReference>
<feature type="transmembrane region" description="Helical" evidence="6">
    <location>
        <begin position="503"/>
        <end position="524"/>
    </location>
</feature>
<dbReference type="AlphaFoldDB" id="A0A9P0FSZ0"/>
<evidence type="ECO:0000313" key="9">
    <source>
        <dbReference type="Proteomes" id="UP001154114"/>
    </source>
</evidence>
<dbReference type="PANTHER" id="PTHR10283:SF82">
    <property type="entry name" value="SOLUTE CARRIER FAMILY 13 MEMBER 2"/>
    <property type="match status" value="1"/>
</dbReference>
<dbReference type="OrthoDB" id="10260443at2759"/>
<keyword evidence="3 6" id="KW-0812">Transmembrane</keyword>
<gene>
    <name evidence="8" type="ORF">CINC_LOCUS893</name>
</gene>
<keyword evidence="9" id="KW-1185">Reference proteome</keyword>
<dbReference type="InterPro" id="IPR004680">
    <property type="entry name" value="Cit_transptr-like_dom"/>
</dbReference>
<feature type="transmembrane region" description="Helical" evidence="6">
    <location>
        <begin position="461"/>
        <end position="491"/>
    </location>
</feature>
<dbReference type="GO" id="GO:0005886">
    <property type="term" value="C:plasma membrane"/>
    <property type="evidence" value="ECO:0007669"/>
    <property type="project" value="TreeGrafter"/>
</dbReference>
<evidence type="ECO:0000256" key="6">
    <source>
        <dbReference type="SAM" id="Phobius"/>
    </source>
</evidence>
<dbReference type="GO" id="GO:0015141">
    <property type="term" value="F:succinate transmembrane transporter activity"/>
    <property type="evidence" value="ECO:0007669"/>
    <property type="project" value="TreeGrafter"/>
</dbReference>
<feature type="transmembrane region" description="Helical" evidence="6">
    <location>
        <begin position="545"/>
        <end position="570"/>
    </location>
</feature>
<proteinExistence type="predicted"/>
<keyword evidence="2" id="KW-0813">Transport</keyword>
<keyword evidence="5 6" id="KW-0472">Membrane</keyword>
<evidence type="ECO:0000256" key="4">
    <source>
        <dbReference type="ARBA" id="ARBA00022989"/>
    </source>
</evidence>
<evidence type="ECO:0000256" key="3">
    <source>
        <dbReference type="ARBA" id="ARBA00022692"/>
    </source>
</evidence>
<keyword evidence="4 6" id="KW-1133">Transmembrane helix</keyword>
<name>A0A9P0FSZ0_CHRIL</name>
<evidence type="ECO:0000313" key="8">
    <source>
        <dbReference type="EMBL" id="CAH0579074.1"/>
    </source>
</evidence>
<evidence type="ECO:0000256" key="2">
    <source>
        <dbReference type="ARBA" id="ARBA00022448"/>
    </source>
</evidence>
<organism evidence="8 9">
    <name type="scientific">Chrysodeixis includens</name>
    <name type="common">Soybean looper</name>
    <name type="synonym">Pseudoplusia includens</name>
    <dbReference type="NCBI Taxonomy" id="689277"/>
    <lineage>
        <taxon>Eukaryota</taxon>
        <taxon>Metazoa</taxon>
        <taxon>Ecdysozoa</taxon>
        <taxon>Arthropoda</taxon>
        <taxon>Hexapoda</taxon>
        <taxon>Insecta</taxon>
        <taxon>Pterygota</taxon>
        <taxon>Neoptera</taxon>
        <taxon>Endopterygota</taxon>
        <taxon>Lepidoptera</taxon>
        <taxon>Glossata</taxon>
        <taxon>Ditrysia</taxon>
        <taxon>Noctuoidea</taxon>
        <taxon>Noctuidae</taxon>
        <taxon>Plusiinae</taxon>
        <taxon>Chrysodeixis</taxon>
    </lineage>
</organism>
<evidence type="ECO:0000256" key="5">
    <source>
        <dbReference type="ARBA" id="ARBA00023136"/>
    </source>
</evidence>
<dbReference type="PANTHER" id="PTHR10283">
    <property type="entry name" value="SOLUTE CARRIER FAMILY 13 MEMBER"/>
    <property type="match status" value="1"/>
</dbReference>
<feature type="transmembrane region" description="Helical" evidence="6">
    <location>
        <begin position="328"/>
        <end position="346"/>
    </location>
</feature>
<dbReference type="Pfam" id="PF03600">
    <property type="entry name" value="CitMHS"/>
    <property type="match status" value="1"/>
</dbReference>
<sequence>MSSFPQNFLDFLQGKRTAVEQKVKLMLGEKPPEPKPPKPAQRIKNLALNFRGIIGTLVPILLLPSQFERHNPAAKTTVMWKLMFWFFLIQPVNIPVTSLIPIFFLPMTGIMSTVMTCQCYMNENIVLYLLSGMLVLLLSNAGFDKRFAMWFLTAGSTAQQYTPRKLVLKVCMAAFFMSMFCNRLLVTSILTQHITSALNHMRFFTKGKENINFDELGYILKCAIQTSAGIGSIAIVHSTYTTIYCRAIFAESPNRYEEYPDIFNYLQYSAFAYPVACTAILINYAYFTVLVSVVWKRPLPKRILDELEKTFNKYRSKIPRICSKHERLACLFTVLYLSLLFGRYSYFHSGWAEYRRDHHSPSIIRIKDATTAAIFVILLHALPKTCRFLTYVDADTKSDLPPLKPESAILYWRYVDNNTNYGYMFLFGSGIALQHAIRVSGLQKILGEHLGTVITNRPFSLGVLIVCLISGVLCNIMPGVGACTVFCPFVLNMSIDAVLPWPVKTYVVALAVGIGTAFGFCFPFRYTPAYFCHSTGKVPILKMAMYSFCSVWICILTLWFYLVVYAPVIFEVNWAGVVPVSAPLDGGGTTSNPSPEKQ</sequence>
<feature type="transmembrane region" description="Helical" evidence="6">
    <location>
        <begin position="84"/>
        <end position="105"/>
    </location>
</feature>
<feature type="domain" description="Citrate transporter-like" evidence="7">
    <location>
        <begin position="86"/>
        <end position="513"/>
    </location>
</feature>
<dbReference type="Proteomes" id="UP001154114">
    <property type="component" value="Chromosome 10"/>
</dbReference>
<reference evidence="8" key="1">
    <citation type="submission" date="2021-12" db="EMBL/GenBank/DDBJ databases">
        <authorList>
            <person name="King R."/>
        </authorList>
    </citation>
    <scope>NUCLEOTIDE SEQUENCE</scope>
</reference>
<dbReference type="GO" id="GO:0015137">
    <property type="term" value="F:citrate transmembrane transporter activity"/>
    <property type="evidence" value="ECO:0007669"/>
    <property type="project" value="TreeGrafter"/>
</dbReference>
<feature type="transmembrane region" description="Helical" evidence="6">
    <location>
        <begin position="46"/>
        <end position="63"/>
    </location>
</feature>
<evidence type="ECO:0000256" key="1">
    <source>
        <dbReference type="ARBA" id="ARBA00004141"/>
    </source>
</evidence>
<protein>
    <recommendedName>
        <fullName evidence="7">Citrate transporter-like domain-containing protein</fullName>
    </recommendedName>
</protein>
<comment type="subcellular location">
    <subcellularLocation>
        <location evidence="1">Membrane</location>
        <topology evidence="1">Multi-pass membrane protein</topology>
    </subcellularLocation>
</comment>
<feature type="transmembrane region" description="Helical" evidence="6">
    <location>
        <begin position="125"/>
        <end position="143"/>
    </location>
</feature>
<feature type="transmembrane region" description="Helical" evidence="6">
    <location>
        <begin position="271"/>
        <end position="295"/>
    </location>
</feature>